<dbReference type="Gene3D" id="2.40.50.870">
    <property type="entry name" value="Protein of unknown function (DUF3299)"/>
    <property type="match status" value="1"/>
</dbReference>
<evidence type="ECO:0000313" key="15">
    <source>
        <dbReference type="EMBL" id="BCX49654.1"/>
    </source>
</evidence>
<comment type="function">
    <text evidence="1">Efflux system for nickel and cobalt.</text>
</comment>
<evidence type="ECO:0000256" key="12">
    <source>
        <dbReference type="ARBA" id="ARBA00023285"/>
    </source>
</evidence>
<feature type="region of interest" description="Disordered" evidence="13">
    <location>
        <begin position="1"/>
        <end position="25"/>
    </location>
</feature>
<keyword evidence="7 14" id="KW-0812">Transmembrane</keyword>
<organism evidence="15 16">
    <name type="scientific">Haloferula helveola</name>
    <dbReference type="NCBI Taxonomy" id="490095"/>
    <lineage>
        <taxon>Bacteria</taxon>
        <taxon>Pseudomonadati</taxon>
        <taxon>Verrucomicrobiota</taxon>
        <taxon>Verrucomicrobiia</taxon>
        <taxon>Verrucomicrobiales</taxon>
        <taxon>Verrucomicrobiaceae</taxon>
        <taxon>Haloferula</taxon>
    </lineage>
</organism>
<evidence type="ECO:0000313" key="16">
    <source>
        <dbReference type="Proteomes" id="UP001374893"/>
    </source>
</evidence>
<feature type="transmembrane region" description="Helical" evidence="14">
    <location>
        <begin position="459"/>
        <end position="487"/>
    </location>
</feature>
<dbReference type="InterPro" id="IPR021727">
    <property type="entry name" value="DUF3299"/>
</dbReference>
<evidence type="ECO:0000256" key="5">
    <source>
        <dbReference type="ARBA" id="ARBA00022475"/>
    </source>
</evidence>
<dbReference type="Pfam" id="PF11736">
    <property type="entry name" value="DUF3299"/>
    <property type="match status" value="1"/>
</dbReference>
<proteinExistence type="predicted"/>
<keyword evidence="16" id="KW-1185">Reference proteome</keyword>
<dbReference type="PANTHER" id="PTHR40659:SF1">
    <property type="entry name" value="NICKEL_COBALT EFFLUX SYSTEM RCNA"/>
    <property type="match status" value="1"/>
</dbReference>
<feature type="transmembrane region" description="Helical" evidence="14">
    <location>
        <begin position="340"/>
        <end position="359"/>
    </location>
</feature>
<reference evidence="15 16" key="1">
    <citation type="submission" date="2021-06" db="EMBL/GenBank/DDBJ databases">
        <title>Complete genome of Haloferula helveola possessing various polysaccharide degrading enzymes.</title>
        <authorList>
            <person name="Takami H."/>
            <person name="Huang C."/>
            <person name="Hamasaki K."/>
        </authorList>
    </citation>
    <scope>NUCLEOTIDE SEQUENCE [LARGE SCALE GENOMIC DNA]</scope>
    <source>
        <strain evidence="15 16">CN-1</strain>
    </source>
</reference>
<evidence type="ECO:0000256" key="11">
    <source>
        <dbReference type="ARBA" id="ARBA00023136"/>
    </source>
</evidence>
<gene>
    <name evidence="15" type="ORF">HAHE_35620</name>
</gene>
<feature type="transmembrane region" description="Helical" evidence="14">
    <location>
        <begin position="434"/>
        <end position="453"/>
    </location>
</feature>
<evidence type="ECO:0000256" key="1">
    <source>
        <dbReference type="ARBA" id="ARBA00002510"/>
    </source>
</evidence>
<sequence length="544" mass="59073">MGERMRSATRDHPSRSPHEAPNPDPMMTRLLVAVPLLLTAFSALLPAAAEEAREVTWKDLLPSEAVEFDDPFAELSKEQLQNLGMIARVRNLLARDAIDPDGESARNEKKLVAELEAQGIDVDWILSQRDRVIEQRKKQAEQVDASMAGKTIRIPGYVLPLREDQSRITEFLLVPWVGACIHTPPPPPNQMIHVSAPDGVENRGRFTPVWIEGTLHLEPAEYQLFLVDGSGTVKVAYNMTAPIISSYSASDSDTLAEVEVPEEALKGHGLWQAWQTRVSLLFTKTMTDISERRSSGPLLWGLVVAFLYGVVHTLGPGHGKAVVVSYFIGHGGSLGRGIRMGTQIAVFHVLSAILVVWLTDFAVRQTTGQAPSDYRMVRLASYATIAGIGAFMLWKAVRSSGRREHHHDHGHHHDHSDGCCSCASLHEKKGPSGWLALAVGSVPCTGALLVLLFGMANDLLIPAILLVCAISLGMAVAMSGIGLLAIVGRNSVERRLGEERRGRFASRARIAAAALVLAIGCGLFLVTWSLPTASPKPLSQAMNP</sequence>
<dbReference type="InterPro" id="IPR011541">
    <property type="entry name" value="Ni/Co_transpt_high_affinity"/>
</dbReference>
<keyword evidence="4" id="KW-0813">Transport</keyword>
<evidence type="ECO:0000256" key="13">
    <source>
        <dbReference type="SAM" id="MobiDB-lite"/>
    </source>
</evidence>
<dbReference type="PANTHER" id="PTHR40659">
    <property type="entry name" value="NICKEL/COBALT EFFLUX SYSTEM RCNA"/>
    <property type="match status" value="1"/>
</dbReference>
<evidence type="ECO:0000256" key="8">
    <source>
        <dbReference type="ARBA" id="ARBA00022989"/>
    </source>
</evidence>
<keyword evidence="8 14" id="KW-1133">Transmembrane helix</keyword>
<evidence type="ECO:0000256" key="10">
    <source>
        <dbReference type="ARBA" id="ARBA00023112"/>
    </source>
</evidence>
<keyword evidence="12" id="KW-0170">Cobalt</keyword>
<evidence type="ECO:0000256" key="3">
    <source>
        <dbReference type="ARBA" id="ARBA00022426"/>
    </source>
</evidence>
<evidence type="ECO:0000256" key="4">
    <source>
        <dbReference type="ARBA" id="ARBA00022448"/>
    </source>
</evidence>
<feature type="transmembrane region" description="Helical" evidence="14">
    <location>
        <begin position="508"/>
        <end position="530"/>
    </location>
</feature>
<dbReference type="Proteomes" id="UP001374893">
    <property type="component" value="Chromosome"/>
</dbReference>
<evidence type="ECO:0000256" key="6">
    <source>
        <dbReference type="ARBA" id="ARBA00022596"/>
    </source>
</evidence>
<keyword evidence="11 14" id="KW-0472">Membrane</keyword>
<name>A0ABN6H803_9BACT</name>
<feature type="transmembrane region" description="Helical" evidence="14">
    <location>
        <begin position="298"/>
        <end position="328"/>
    </location>
</feature>
<keyword evidence="3" id="KW-0171">Cobalt transport</keyword>
<dbReference type="Pfam" id="PF03824">
    <property type="entry name" value="NicO"/>
    <property type="match status" value="1"/>
</dbReference>
<feature type="compositionally biased region" description="Basic and acidic residues" evidence="13">
    <location>
        <begin position="1"/>
        <end position="18"/>
    </location>
</feature>
<keyword evidence="9" id="KW-0406">Ion transport</keyword>
<keyword evidence="5" id="KW-1003">Cell membrane</keyword>
<evidence type="ECO:0000256" key="9">
    <source>
        <dbReference type="ARBA" id="ARBA00023065"/>
    </source>
</evidence>
<accession>A0ABN6H803</accession>
<evidence type="ECO:0000256" key="14">
    <source>
        <dbReference type="SAM" id="Phobius"/>
    </source>
</evidence>
<keyword evidence="10" id="KW-0921">Nickel transport</keyword>
<keyword evidence="6" id="KW-0533">Nickel</keyword>
<evidence type="ECO:0000256" key="2">
    <source>
        <dbReference type="ARBA" id="ARBA00004651"/>
    </source>
</evidence>
<dbReference type="InterPro" id="IPR051224">
    <property type="entry name" value="NiCoT_RcnA"/>
</dbReference>
<protein>
    <submittedName>
        <fullName evidence="15">Nickel transporter</fullName>
    </submittedName>
</protein>
<evidence type="ECO:0000256" key="7">
    <source>
        <dbReference type="ARBA" id="ARBA00022692"/>
    </source>
</evidence>
<comment type="subcellular location">
    <subcellularLocation>
        <location evidence="2">Cell membrane</location>
        <topology evidence="2">Multi-pass membrane protein</topology>
    </subcellularLocation>
</comment>
<dbReference type="EMBL" id="AP024702">
    <property type="protein sequence ID" value="BCX49654.1"/>
    <property type="molecule type" value="Genomic_DNA"/>
</dbReference>